<evidence type="ECO:0000256" key="4">
    <source>
        <dbReference type="ARBA" id="ARBA00023128"/>
    </source>
</evidence>
<reference evidence="6" key="1">
    <citation type="submission" date="2014-08" db="EMBL/GenBank/DDBJ databases">
        <authorList>
            <person name="Sharma Rahul"/>
            <person name="Thines Marco"/>
        </authorList>
    </citation>
    <scope>NUCLEOTIDE SEQUENCE</scope>
</reference>
<sequence length="353" mass="38951">MLRSLRIASSRSFRAALPVRSALPSLRRHDSSQVDRTLASIPNFREEVERKRKAFEAKYGDKLKKKVEEEGVGSLEELKLKKKPVPLVKKAPIKISSDMASANSSSAAKQSPTLPSSKSAKTKTTSSSPIMPLSSILNLTPLLETPHPPTTLATLWQTLHLAKSISTPNRYVSATIPTPVYKKILATAHAHPQFILPLPRSNGGQEFFFLQWQHFPGGESTIVFTSLEEYKIKGEWARVFLTVTHWSDLSRMGEGSPEAEAEGVVLMRGEITSTSPPIKTDINTAQGEKYLLTLEEAQLLLLGLQRFYNVDSGEASTREDRKRVLEGFSKGTWEEKEWTGLAELAVGGLSGAL</sequence>
<keyword evidence="4" id="KW-0496">Mitochondrion</keyword>
<evidence type="ECO:0000256" key="5">
    <source>
        <dbReference type="SAM" id="MobiDB-lite"/>
    </source>
</evidence>
<evidence type="ECO:0000256" key="3">
    <source>
        <dbReference type="ARBA" id="ARBA00022946"/>
    </source>
</evidence>
<evidence type="ECO:0000256" key="1">
    <source>
        <dbReference type="ARBA" id="ARBA00004173"/>
    </source>
</evidence>
<dbReference type="AlphaFoldDB" id="A0A0F7SWS4"/>
<dbReference type="PANTHER" id="PTHR13126:SF0">
    <property type="entry name" value="ATP SYNTHASE MITOCHONDRIAL F1 COMPLEX ASSEMBLY FACTOR 1"/>
    <property type="match status" value="1"/>
</dbReference>
<dbReference type="Pfam" id="PF06644">
    <property type="entry name" value="ATP11"/>
    <property type="match status" value="1"/>
</dbReference>
<dbReference type="InterPro" id="IPR010591">
    <property type="entry name" value="ATP11"/>
</dbReference>
<accession>A0A0F7SWS4</accession>
<protein>
    <submittedName>
        <fullName evidence="6">Mitochondrial F1-ATPase assembly protein</fullName>
    </submittedName>
</protein>
<evidence type="ECO:0000313" key="6">
    <source>
        <dbReference type="EMBL" id="CED84533.1"/>
    </source>
</evidence>
<dbReference type="GO" id="GO:0033615">
    <property type="term" value="P:mitochondrial proton-transporting ATP synthase complex assembly"/>
    <property type="evidence" value="ECO:0007669"/>
    <property type="project" value="TreeGrafter"/>
</dbReference>
<evidence type="ECO:0000256" key="2">
    <source>
        <dbReference type="ARBA" id="ARBA00009116"/>
    </source>
</evidence>
<comment type="similarity">
    <text evidence="2">Belongs to the ATP11 family.</text>
</comment>
<comment type="subcellular location">
    <subcellularLocation>
        <location evidence="1">Mitochondrion</location>
    </subcellularLocation>
</comment>
<feature type="region of interest" description="Disordered" evidence="5">
    <location>
        <begin position="98"/>
        <end position="129"/>
    </location>
</feature>
<keyword evidence="3" id="KW-0809">Transit peptide</keyword>
<dbReference type="PANTHER" id="PTHR13126">
    <property type="entry name" value="CHAPERONE ATP11"/>
    <property type="match status" value="1"/>
</dbReference>
<dbReference type="EMBL" id="LN483166">
    <property type="protein sequence ID" value="CED84533.1"/>
    <property type="molecule type" value="Genomic_DNA"/>
</dbReference>
<proteinExistence type="inferred from homology"/>
<dbReference type="GO" id="GO:0005739">
    <property type="term" value="C:mitochondrion"/>
    <property type="evidence" value="ECO:0007669"/>
    <property type="project" value="UniProtKB-SubCell"/>
</dbReference>
<organism evidence="6">
    <name type="scientific">Phaffia rhodozyma</name>
    <name type="common">Yeast</name>
    <name type="synonym">Xanthophyllomyces dendrorhous</name>
    <dbReference type="NCBI Taxonomy" id="264483"/>
    <lineage>
        <taxon>Eukaryota</taxon>
        <taxon>Fungi</taxon>
        <taxon>Dikarya</taxon>
        <taxon>Basidiomycota</taxon>
        <taxon>Agaricomycotina</taxon>
        <taxon>Tremellomycetes</taxon>
        <taxon>Cystofilobasidiales</taxon>
        <taxon>Mrakiaceae</taxon>
        <taxon>Phaffia</taxon>
    </lineage>
</organism>
<name>A0A0F7SWS4_PHARH</name>